<keyword evidence="3" id="KW-1185">Reference proteome</keyword>
<protein>
    <submittedName>
        <fullName evidence="2">Uncharacterized protein</fullName>
    </submittedName>
</protein>
<evidence type="ECO:0000256" key="1">
    <source>
        <dbReference type="SAM" id="MobiDB-lite"/>
    </source>
</evidence>
<sequence>MSEFYINNADIMDNNNNDDSGKKRPPSSKNKKKRGPMNILKVALHMLKNKKDGAKPSSKSVLSESTNTALTQIMGSVRPLYLQSSVGDASPSPPHPLSQPEYPKLSDEGVVTMMMSPESQATSHYAASTSRCSSSRSSSLGGGMSSKYASAQSLYDLDNHDDDDDAIIEEDDMMKDDGDAYYESLEGVCNFIDRVI</sequence>
<accession>A0AAW1I632</accession>
<reference evidence="2" key="1">
    <citation type="submission" date="2024-03" db="EMBL/GenBank/DDBJ databases">
        <title>WGS assembly of Saponaria officinalis var. Norfolk2.</title>
        <authorList>
            <person name="Jenkins J."/>
            <person name="Shu S."/>
            <person name="Grimwood J."/>
            <person name="Barry K."/>
            <person name="Goodstein D."/>
            <person name="Schmutz J."/>
            <person name="Leebens-Mack J."/>
            <person name="Osbourn A."/>
        </authorList>
    </citation>
    <scope>NUCLEOTIDE SEQUENCE [LARGE SCALE GENOMIC DNA]</scope>
    <source>
        <strain evidence="2">JIC</strain>
    </source>
</reference>
<evidence type="ECO:0000313" key="2">
    <source>
        <dbReference type="EMBL" id="KAK9684975.1"/>
    </source>
</evidence>
<comment type="caution">
    <text evidence="2">The sequence shown here is derived from an EMBL/GenBank/DDBJ whole genome shotgun (WGS) entry which is preliminary data.</text>
</comment>
<dbReference type="Proteomes" id="UP001443914">
    <property type="component" value="Unassembled WGS sequence"/>
</dbReference>
<name>A0AAW1I632_SAPOF</name>
<feature type="region of interest" description="Disordered" evidence="1">
    <location>
        <begin position="84"/>
        <end position="104"/>
    </location>
</feature>
<feature type="region of interest" description="Disordered" evidence="1">
    <location>
        <begin position="118"/>
        <end position="145"/>
    </location>
</feature>
<dbReference type="PANTHER" id="PTHR36378:SF1">
    <property type="entry name" value="COTTON FIBER PROTEIN"/>
    <property type="match status" value="1"/>
</dbReference>
<feature type="compositionally biased region" description="Basic residues" evidence="1">
    <location>
        <begin position="23"/>
        <end position="35"/>
    </location>
</feature>
<feature type="compositionally biased region" description="Low complexity" evidence="1">
    <location>
        <begin position="7"/>
        <end position="18"/>
    </location>
</feature>
<organism evidence="2 3">
    <name type="scientific">Saponaria officinalis</name>
    <name type="common">Common soapwort</name>
    <name type="synonym">Lychnis saponaria</name>
    <dbReference type="NCBI Taxonomy" id="3572"/>
    <lineage>
        <taxon>Eukaryota</taxon>
        <taxon>Viridiplantae</taxon>
        <taxon>Streptophyta</taxon>
        <taxon>Embryophyta</taxon>
        <taxon>Tracheophyta</taxon>
        <taxon>Spermatophyta</taxon>
        <taxon>Magnoliopsida</taxon>
        <taxon>eudicotyledons</taxon>
        <taxon>Gunneridae</taxon>
        <taxon>Pentapetalae</taxon>
        <taxon>Caryophyllales</taxon>
        <taxon>Caryophyllaceae</taxon>
        <taxon>Caryophylleae</taxon>
        <taxon>Saponaria</taxon>
    </lineage>
</organism>
<evidence type="ECO:0000313" key="3">
    <source>
        <dbReference type="Proteomes" id="UP001443914"/>
    </source>
</evidence>
<dbReference type="AlphaFoldDB" id="A0AAW1I632"/>
<dbReference type="EMBL" id="JBDFQZ010000010">
    <property type="protein sequence ID" value="KAK9684975.1"/>
    <property type="molecule type" value="Genomic_DNA"/>
</dbReference>
<gene>
    <name evidence="2" type="ORF">RND81_10G246800</name>
</gene>
<feature type="region of interest" description="Disordered" evidence="1">
    <location>
        <begin position="1"/>
        <end position="37"/>
    </location>
</feature>
<proteinExistence type="predicted"/>
<feature type="compositionally biased region" description="Polar residues" evidence="1">
    <location>
        <begin position="118"/>
        <end position="127"/>
    </location>
</feature>
<feature type="compositionally biased region" description="Low complexity" evidence="1">
    <location>
        <begin position="128"/>
        <end position="139"/>
    </location>
</feature>
<dbReference type="PANTHER" id="PTHR36378">
    <property type="entry name" value="COTTON FIBER PROTEIN"/>
    <property type="match status" value="1"/>
</dbReference>